<organism evidence="7 8">
    <name type="scientific">Candida maltosa (strain Xu316)</name>
    <name type="common">Yeast</name>
    <dbReference type="NCBI Taxonomy" id="1245528"/>
    <lineage>
        <taxon>Eukaryota</taxon>
        <taxon>Fungi</taxon>
        <taxon>Dikarya</taxon>
        <taxon>Ascomycota</taxon>
        <taxon>Saccharomycotina</taxon>
        <taxon>Pichiomycetes</taxon>
        <taxon>Debaryomycetaceae</taxon>
        <taxon>Candida/Lodderomyces clade</taxon>
        <taxon>Candida</taxon>
    </lineage>
</organism>
<feature type="domain" description="DNA mismatch repair proteins mutS family" evidence="6">
    <location>
        <begin position="627"/>
        <end position="643"/>
    </location>
</feature>
<keyword evidence="4" id="KW-0238">DNA-binding</keyword>
<name>M3K2S5_CANMX</name>
<dbReference type="GO" id="GO:0030983">
    <property type="term" value="F:mismatched DNA binding"/>
    <property type="evidence" value="ECO:0007669"/>
    <property type="project" value="InterPro"/>
</dbReference>
<dbReference type="Gene3D" id="3.40.50.300">
    <property type="entry name" value="P-loop containing nucleotide triphosphate hydrolases"/>
    <property type="match status" value="1"/>
</dbReference>
<evidence type="ECO:0000256" key="5">
    <source>
        <dbReference type="ARBA" id="ARBA00023254"/>
    </source>
</evidence>
<evidence type="ECO:0000313" key="7">
    <source>
        <dbReference type="EMBL" id="EMG49034.1"/>
    </source>
</evidence>
<accession>M3K2S5</accession>
<gene>
    <name evidence="7" type="ORF">G210_0295</name>
</gene>
<dbReference type="InterPro" id="IPR036678">
    <property type="entry name" value="MutS_con_dom_sf"/>
</dbReference>
<dbReference type="InterPro" id="IPR007696">
    <property type="entry name" value="DNA_mismatch_repair_MutS_core"/>
</dbReference>
<dbReference type="InterPro" id="IPR027417">
    <property type="entry name" value="P-loop_NTPase"/>
</dbReference>
<dbReference type="GO" id="GO:0005634">
    <property type="term" value="C:nucleus"/>
    <property type="evidence" value="ECO:0007669"/>
    <property type="project" value="TreeGrafter"/>
</dbReference>
<comment type="similarity">
    <text evidence="1">Belongs to the DNA mismatch repair MutS family.</text>
</comment>
<dbReference type="SUPFAM" id="SSF48334">
    <property type="entry name" value="DNA repair protein MutS, domain III"/>
    <property type="match status" value="1"/>
</dbReference>
<evidence type="ECO:0000256" key="4">
    <source>
        <dbReference type="ARBA" id="ARBA00023125"/>
    </source>
</evidence>
<evidence type="ECO:0000313" key="8">
    <source>
        <dbReference type="Proteomes" id="UP000011777"/>
    </source>
</evidence>
<evidence type="ECO:0000256" key="1">
    <source>
        <dbReference type="ARBA" id="ARBA00006271"/>
    </source>
</evidence>
<dbReference type="OrthoDB" id="276261at2759"/>
<proteinExistence type="inferred from homology"/>
<dbReference type="Pfam" id="PF05188">
    <property type="entry name" value="MutS_II"/>
    <property type="match status" value="1"/>
</dbReference>
<evidence type="ECO:0000256" key="2">
    <source>
        <dbReference type="ARBA" id="ARBA00022741"/>
    </source>
</evidence>
<reference evidence="7 8" key="1">
    <citation type="submission" date="2013-02" db="EMBL/GenBank/DDBJ databases">
        <title>Genome sequence of Candida maltosa Xu316, a potential industrial strain for xylitol and ethanol production.</title>
        <authorList>
            <person name="Yu J."/>
            <person name="Wang Q."/>
            <person name="Geng X."/>
            <person name="Bao W."/>
            <person name="He P."/>
            <person name="Cai J."/>
        </authorList>
    </citation>
    <scope>NUCLEOTIDE SEQUENCE [LARGE SCALE GENOMIC DNA]</scope>
    <source>
        <strain evidence="8">Xu316</strain>
    </source>
</reference>
<dbReference type="InterPro" id="IPR011184">
    <property type="entry name" value="DNA_mismatch_repair_Msh2"/>
</dbReference>
<keyword evidence="2" id="KW-0547">Nucleotide-binding</keyword>
<dbReference type="GO" id="GO:0007131">
    <property type="term" value="P:reciprocal meiotic recombination"/>
    <property type="evidence" value="ECO:0007669"/>
    <property type="project" value="TreeGrafter"/>
</dbReference>
<dbReference type="Gene3D" id="3.30.420.110">
    <property type="entry name" value="MutS, connector domain"/>
    <property type="match status" value="1"/>
</dbReference>
<dbReference type="Pfam" id="PF05192">
    <property type="entry name" value="MutS_III"/>
    <property type="match status" value="1"/>
</dbReference>
<dbReference type="PROSITE" id="PS00486">
    <property type="entry name" value="DNA_MISMATCH_REPAIR_2"/>
    <property type="match status" value="1"/>
</dbReference>
<dbReference type="Proteomes" id="UP000011777">
    <property type="component" value="Unassembled WGS sequence"/>
</dbReference>
<keyword evidence="8" id="KW-1185">Reference proteome</keyword>
<dbReference type="HOGENOM" id="CLU_002472_7_3_1"/>
<dbReference type="eggNOG" id="KOG0220">
    <property type="taxonomic scope" value="Eukaryota"/>
</dbReference>
<sequence length="758" mass="85805">MTDVSTEGSKYGFVTVNEYSISKRRKLQLTEDRAETVLSLFKSRSDSMEMGMACLNVRTIKLDLSNFSDSSTFARTVNMLQVYEPTIVIIPNIQLNPQFEKLKYILESNMPERTKLILEKSKLFNTSNGLNMIKLYTDANESTLEQTVLGKELSVAAANACINYCINSRHFRTTNKIRLFFTNCESTMAIDANTIRDLELVQSLAEGGTTLFSFLNHCVTKMGQRMLRASVLQPLTHENSIKLRLDSVHELMTNEDILINIRSQMKQTRDLENAFASFLEPKCISGQDQAINNVILLKTVLKNSFSIRRNLQYMHSHLLAQVKQILDHDSIQLALETINHYINEDCQWANNSLELANQRANAVKSGVNGLLDVSRRVREKLLEEVSEMVNQLSEDLEMGLDYRYESTRGFFIKIKSDKVKVDDLPNVFINTMVKKKTIECTTIDLMKQSARYNDIVSEITTLNSTIIEDLYTKINEYIPILLMVSEAIGTLDLLCSLAYFISIQKVSYICPEFNSSLTIVRSYHPILANLIHDFVPNNYSAAQEISRFQIITGANMSGKSVYLRQLAYIIIMAQIGCFIPAEYAKLRIFGFLYSRLSSDNNNEMHASSFSKEMIDMVSILKDSNDNSLVLIDELGRGSSLSDGFSICLAILEKLLNSGAFVFTSTHFKDIAEVLSNKLCVSTSHMETDDANGALVMKYNLVSGVNEQVGYGIRYAEYSRLLPDSLIDHAKQIALVLRTRNPIHGNQEQKLTAERRKLI</sequence>
<dbReference type="SUPFAM" id="SSF53150">
    <property type="entry name" value="DNA repair protein MutS, domain II"/>
    <property type="match status" value="1"/>
</dbReference>
<dbReference type="SMART" id="SM00534">
    <property type="entry name" value="MUTSac"/>
    <property type="match status" value="1"/>
</dbReference>
<dbReference type="AlphaFoldDB" id="M3K2S5"/>
<dbReference type="PANTHER" id="PTHR11361">
    <property type="entry name" value="DNA MISMATCH REPAIR PROTEIN MUTS FAMILY MEMBER"/>
    <property type="match status" value="1"/>
</dbReference>
<dbReference type="PANTHER" id="PTHR11361:SF21">
    <property type="entry name" value="MUTS PROTEIN HOMOLOG 4"/>
    <property type="match status" value="1"/>
</dbReference>
<evidence type="ECO:0000259" key="6">
    <source>
        <dbReference type="PROSITE" id="PS00486"/>
    </source>
</evidence>
<evidence type="ECO:0000256" key="3">
    <source>
        <dbReference type="ARBA" id="ARBA00022840"/>
    </source>
</evidence>
<dbReference type="Gene3D" id="1.10.1420.10">
    <property type="match status" value="2"/>
</dbReference>
<protein>
    <recommendedName>
        <fullName evidence="6">DNA mismatch repair proteins mutS family domain-containing protein</fullName>
    </recommendedName>
</protein>
<dbReference type="SUPFAM" id="SSF52540">
    <property type="entry name" value="P-loop containing nucleoside triphosphate hydrolases"/>
    <property type="match status" value="1"/>
</dbReference>
<dbReference type="GO" id="GO:0140664">
    <property type="term" value="F:ATP-dependent DNA damage sensor activity"/>
    <property type="evidence" value="ECO:0007669"/>
    <property type="project" value="InterPro"/>
</dbReference>
<dbReference type="InterPro" id="IPR000432">
    <property type="entry name" value="DNA_mismatch_repair_MutS_C"/>
</dbReference>
<dbReference type="STRING" id="1245528.M3K2S5"/>
<comment type="caution">
    <text evidence="7">The sequence shown here is derived from an EMBL/GenBank/DDBJ whole genome shotgun (WGS) entry which is preliminary data.</text>
</comment>
<dbReference type="OMA" id="KMTMLYK"/>
<dbReference type="EMBL" id="AOGT01000860">
    <property type="protein sequence ID" value="EMG49034.1"/>
    <property type="molecule type" value="Genomic_DNA"/>
</dbReference>
<dbReference type="GO" id="GO:0006298">
    <property type="term" value="P:mismatch repair"/>
    <property type="evidence" value="ECO:0007669"/>
    <property type="project" value="InterPro"/>
</dbReference>
<dbReference type="Pfam" id="PF05190">
    <property type="entry name" value="MutS_IV"/>
    <property type="match status" value="1"/>
</dbReference>
<dbReference type="GO" id="GO:0005524">
    <property type="term" value="F:ATP binding"/>
    <property type="evidence" value="ECO:0007669"/>
    <property type="project" value="UniProtKB-KW"/>
</dbReference>
<dbReference type="SMART" id="SM00533">
    <property type="entry name" value="MUTSd"/>
    <property type="match status" value="1"/>
</dbReference>
<dbReference type="InterPro" id="IPR045076">
    <property type="entry name" value="MutS"/>
</dbReference>
<keyword evidence="5" id="KW-0469">Meiosis</keyword>
<dbReference type="PIRSF" id="PIRSF005813">
    <property type="entry name" value="MSH2"/>
    <property type="match status" value="1"/>
</dbReference>
<dbReference type="InterPro" id="IPR036187">
    <property type="entry name" value="DNA_mismatch_repair_MutS_sf"/>
</dbReference>
<keyword evidence="3" id="KW-0067">ATP-binding</keyword>
<dbReference type="Pfam" id="PF00488">
    <property type="entry name" value="MutS_V"/>
    <property type="match status" value="1"/>
</dbReference>
<dbReference type="InterPro" id="IPR007861">
    <property type="entry name" value="DNA_mismatch_repair_MutS_clamp"/>
</dbReference>
<dbReference type="InterPro" id="IPR007860">
    <property type="entry name" value="DNA_mmatch_repair_MutS_con_dom"/>
</dbReference>